<feature type="transmembrane region" description="Helical" evidence="7">
    <location>
        <begin position="377"/>
        <end position="403"/>
    </location>
</feature>
<feature type="transmembrane region" description="Helical" evidence="7">
    <location>
        <begin position="139"/>
        <end position="159"/>
    </location>
</feature>
<dbReference type="InterPro" id="IPR036259">
    <property type="entry name" value="MFS_trans_sf"/>
</dbReference>
<feature type="transmembrane region" description="Helical" evidence="7">
    <location>
        <begin position="106"/>
        <end position="127"/>
    </location>
</feature>
<proteinExistence type="inferred from homology"/>
<keyword evidence="3 7" id="KW-0813">Transport</keyword>
<comment type="function">
    <text evidence="7">May be involved in iron transport and iron homeostasis.</text>
</comment>
<evidence type="ECO:0000256" key="5">
    <source>
        <dbReference type="ARBA" id="ARBA00022989"/>
    </source>
</evidence>
<feature type="transmembrane region" description="Helical" evidence="7">
    <location>
        <begin position="171"/>
        <end position="194"/>
    </location>
</feature>
<evidence type="ECO:0000256" key="1">
    <source>
        <dbReference type="ARBA" id="ARBA00004141"/>
    </source>
</evidence>
<dbReference type="EMBL" id="KK198753">
    <property type="protein sequence ID" value="KCW88246.1"/>
    <property type="molecule type" value="Genomic_DNA"/>
</dbReference>
<keyword evidence="7" id="KW-0406">Ion transport</keyword>
<dbReference type="GO" id="GO:0016020">
    <property type="term" value="C:membrane"/>
    <property type="evidence" value="ECO:0007669"/>
    <property type="project" value="UniProtKB-SubCell"/>
</dbReference>
<evidence type="ECO:0000256" key="8">
    <source>
        <dbReference type="SAM" id="MobiDB-lite"/>
    </source>
</evidence>
<keyword evidence="6 7" id="KW-0472">Membrane</keyword>
<dbReference type="PANTHER" id="PTHR11660:SF57">
    <property type="entry name" value="SOLUTE CARRIER FAMILY 40 MEMBER"/>
    <property type="match status" value="1"/>
</dbReference>
<name>A0A059DCW0_EUCGR</name>
<feature type="region of interest" description="Disordered" evidence="8">
    <location>
        <begin position="1"/>
        <end position="39"/>
    </location>
</feature>
<dbReference type="GO" id="GO:0006826">
    <property type="term" value="P:iron ion transport"/>
    <property type="evidence" value="ECO:0000318"/>
    <property type="project" value="GO_Central"/>
</dbReference>
<dbReference type="PANTHER" id="PTHR11660">
    <property type="entry name" value="SOLUTE CARRIER FAMILY 40 MEMBER"/>
    <property type="match status" value="1"/>
</dbReference>
<dbReference type="CDD" id="cd17480">
    <property type="entry name" value="MFS_SLC40A1_like"/>
    <property type="match status" value="1"/>
</dbReference>
<comment type="subcellular location">
    <subcellularLocation>
        <location evidence="1 7">Membrane</location>
        <topology evidence="1 7">Multi-pass membrane protein</topology>
    </subcellularLocation>
</comment>
<dbReference type="InParanoid" id="A0A059DCW0"/>
<keyword evidence="5 7" id="KW-1133">Transmembrane helix</keyword>
<dbReference type="Pfam" id="PF06963">
    <property type="entry name" value="FPN1"/>
    <property type="match status" value="1"/>
</dbReference>
<keyword evidence="4 7" id="KW-0812">Transmembrane</keyword>
<feature type="transmembrane region" description="Helical" evidence="7">
    <location>
        <begin position="505"/>
        <end position="525"/>
    </location>
</feature>
<evidence type="ECO:0000256" key="7">
    <source>
        <dbReference type="RuleBase" id="RU365065"/>
    </source>
</evidence>
<feature type="transmembrane region" description="Helical" evidence="7">
    <location>
        <begin position="415"/>
        <end position="433"/>
    </location>
</feature>
<gene>
    <name evidence="9" type="ORF">EUGRSUZ_A00635</name>
</gene>
<feature type="transmembrane region" description="Helical" evidence="7">
    <location>
        <begin position="264"/>
        <end position="280"/>
    </location>
</feature>
<dbReference type="OMA" id="IFTANAW"/>
<feature type="transmembrane region" description="Helical" evidence="7">
    <location>
        <begin position="233"/>
        <end position="258"/>
    </location>
</feature>
<evidence type="ECO:0000313" key="9">
    <source>
        <dbReference type="EMBL" id="KCW88246.1"/>
    </source>
</evidence>
<accession>A0A059DCW0</accession>
<reference evidence="9" key="1">
    <citation type="submission" date="2013-07" db="EMBL/GenBank/DDBJ databases">
        <title>The genome of Eucalyptus grandis.</title>
        <authorList>
            <person name="Schmutz J."/>
            <person name="Hayes R."/>
            <person name="Myburg A."/>
            <person name="Tuskan G."/>
            <person name="Grattapaglia D."/>
            <person name="Rokhsar D.S."/>
        </authorList>
    </citation>
    <scope>NUCLEOTIDE SEQUENCE</scope>
    <source>
        <tissue evidence="9">Leaf extractions</tissue>
    </source>
</reference>
<dbReference type="eggNOG" id="KOG2601">
    <property type="taxonomic scope" value="Eukaryota"/>
</dbReference>
<sequence length="551" mass="61102">MERSGSDQDRAIQPSNTIASTIAQSSASGGTESGVETGGDVGIREFDVVDQQDPEREMMGSQERVAPPPRLLIRYLYIGHFLARWGARMWEFSVALYFISLWPSSFLFAAIYGTVESASTALFGAVVGKWMDTSTYTKVLRIWLLTQNFSFFIAGGTVLELLFHSNLKSTNFVAFISLVILICFSGAIGVLSALAGSIMIEREWVVVISEGHPPETLTQMNSVVRRIDLICKLFAPVVSGFFVSFASLKASAVAFALWNFASVWLQYWLMSSVYSGIPALRENNRRRRQKIPSDGTEGRVATLEGGALHDEASVHGTEENSLMRRKMNLIMNSAFMVSWRTYLRQEVVLPGIALALLYFTVLSFGTLMIADLKWEGIPAYIIGIGRGISATIGIAATLIYPFLHSRISTLRTGLWSIWCQWTFLIMCIASIWVQNKHLSVSMLMGGVATSRLGLWMFDLSVTQLMQDNVPECDRGAVGGVQNSLQSALDLMSSVMGIIASDPRDFWKLSLVSFLVVTSAAILYCVHVYRVRKHLVHLEKLLIMVKWSSKSS</sequence>
<feature type="transmembrane region" description="Helical" evidence="7">
    <location>
        <begin position="81"/>
        <end position="100"/>
    </location>
</feature>
<comment type="similarity">
    <text evidence="2 7">Belongs to the ferroportin (FP) (TC 2.A.100) family. SLC40A subfamily.</text>
</comment>
<feature type="compositionally biased region" description="Basic and acidic residues" evidence="8">
    <location>
        <begin position="1"/>
        <end position="10"/>
    </location>
</feature>
<feature type="transmembrane region" description="Helical" evidence="7">
    <location>
        <begin position="349"/>
        <end position="370"/>
    </location>
</feature>
<dbReference type="OrthoDB" id="648861at2759"/>
<evidence type="ECO:0000256" key="6">
    <source>
        <dbReference type="ARBA" id="ARBA00023136"/>
    </source>
</evidence>
<evidence type="ECO:0000256" key="3">
    <source>
        <dbReference type="ARBA" id="ARBA00022448"/>
    </source>
</evidence>
<evidence type="ECO:0000256" key="4">
    <source>
        <dbReference type="ARBA" id="ARBA00022692"/>
    </source>
</evidence>
<dbReference type="GO" id="GO:0005381">
    <property type="term" value="F:iron ion transmembrane transporter activity"/>
    <property type="evidence" value="ECO:0007669"/>
    <property type="project" value="UniProtKB-UniRule"/>
</dbReference>
<feature type="compositionally biased region" description="Low complexity" evidence="8">
    <location>
        <begin position="15"/>
        <end position="35"/>
    </location>
</feature>
<organism evidence="9">
    <name type="scientific">Eucalyptus grandis</name>
    <name type="common">Flooded gum</name>
    <dbReference type="NCBI Taxonomy" id="71139"/>
    <lineage>
        <taxon>Eukaryota</taxon>
        <taxon>Viridiplantae</taxon>
        <taxon>Streptophyta</taxon>
        <taxon>Embryophyta</taxon>
        <taxon>Tracheophyta</taxon>
        <taxon>Spermatophyta</taxon>
        <taxon>Magnoliopsida</taxon>
        <taxon>eudicotyledons</taxon>
        <taxon>Gunneridae</taxon>
        <taxon>Pentapetalae</taxon>
        <taxon>rosids</taxon>
        <taxon>malvids</taxon>
        <taxon>Myrtales</taxon>
        <taxon>Myrtaceae</taxon>
        <taxon>Myrtoideae</taxon>
        <taxon>Eucalypteae</taxon>
        <taxon>Eucalyptus</taxon>
    </lineage>
</organism>
<dbReference type="Gramene" id="KCW88246">
    <property type="protein sequence ID" value="KCW88246"/>
    <property type="gene ID" value="EUGRSUZ_A00635"/>
</dbReference>
<dbReference type="AlphaFoldDB" id="A0A059DCW0"/>
<dbReference type="InterPro" id="IPR009716">
    <property type="entry name" value="Ferroportin-1"/>
</dbReference>
<dbReference type="Gene3D" id="1.20.1250.20">
    <property type="entry name" value="MFS general substrate transporter like domains"/>
    <property type="match status" value="1"/>
</dbReference>
<dbReference type="SUPFAM" id="SSF103473">
    <property type="entry name" value="MFS general substrate transporter"/>
    <property type="match status" value="1"/>
</dbReference>
<evidence type="ECO:0000256" key="2">
    <source>
        <dbReference type="ARBA" id="ARBA00006279"/>
    </source>
</evidence>
<protein>
    <recommendedName>
        <fullName evidence="7">Solute carrier family 40 member</fullName>
    </recommendedName>
</protein>
<dbReference type="KEGG" id="egr:104427713"/>